<gene>
    <name evidence="1" type="ORF">B0H17DRAFT_1137822</name>
</gene>
<sequence length="185" mass="20012">MARQQRRDAEPRSARSGLRRLRWYCKSGFNPRFVLSTWPSMKTSFGACWLPECAVTHTQKIAASRAIPGPCEEHGLKGCATSITQWCSCAGRKYGGHSTSARGEVASYNCLLSRVASLEGGDGSVVARSRCGPGTCEATRLLHERGMCATCHCGRMRTGGRDWRNMGVVRLQGEVAASGAAQEKA</sequence>
<organism evidence="1 2">
    <name type="scientific">Mycena rosella</name>
    <name type="common">Pink bonnet</name>
    <name type="synonym">Agaricus rosellus</name>
    <dbReference type="NCBI Taxonomy" id="1033263"/>
    <lineage>
        <taxon>Eukaryota</taxon>
        <taxon>Fungi</taxon>
        <taxon>Dikarya</taxon>
        <taxon>Basidiomycota</taxon>
        <taxon>Agaricomycotina</taxon>
        <taxon>Agaricomycetes</taxon>
        <taxon>Agaricomycetidae</taxon>
        <taxon>Agaricales</taxon>
        <taxon>Marasmiineae</taxon>
        <taxon>Mycenaceae</taxon>
        <taxon>Mycena</taxon>
    </lineage>
</organism>
<reference evidence="1" key="1">
    <citation type="submission" date="2023-03" db="EMBL/GenBank/DDBJ databases">
        <title>Massive genome expansion in bonnet fungi (Mycena s.s.) driven by repeated elements and novel gene families across ecological guilds.</title>
        <authorList>
            <consortium name="Lawrence Berkeley National Laboratory"/>
            <person name="Harder C.B."/>
            <person name="Miyauchi S."/>
            <person name="Viragh M."/>
            <person name="Kuo A."/>
            <person name="Thoen E."/>
            <person name="Andreopoulos B."/>
            <person name="Lu D."/>
            <person name="Skrede I."/>
            <person name="Drula E."/>
            <person name="Henrissat B."/>
            <person name="Morin E."/>
            <person name="Kohler A."/>
            <person name="Barry K."/>
            <person name="LaButti K."/>
            <person name="Morin E."/>
            <person name="Salamov A."/>
            <person name="Lipzen A."/>
            <person name="Mereny Z."/>
            <person name="Hegedus B."/>
            <person name="Baldrian P."/>
            <person name="Stursova M."/>
            <person name="Weitz H."/>
            <person name="Taylor A."/>
            <person name="Grigoriev I.V."/>
            <person name="Nagy L.G."/>
            <person name="Martin F."/>
            <person name="Kauserud H."/>
        </authorList>
    </citation>
    <scope>NUCLEOTIDE SEQUENCE</scope>
    <source>
        <strain evidence="1">CBHHK067</strain>
    </source>
</reference>
<dbReference type="Proteomes" id="UP001221757">
    <property type="component" value="Unassembled WGS sequence"/>
</dbReference>
<dbReference type="EMBL" id="JARKIE010000109">
    <property type="protein sequence ID" value="KAJ7683332.1"/>
    <property type="molecule type" value="Genomic_DNA"/>
</dbReference>
<proteinExistence type="predicted"/>
<name>A0AAD7D7M0_MYCRO</name>
<evidence type="ECO:0000313" key="1">
    <source>
        <dbReference type="EMBL" id="KAJ7683332.1"/>
    </source>
</evidence>
<accession>A0AAD7D7M0</accession>
<evidence type="ECO:0000313" key="2">
    <source>
        <dbReference type="Proteomes" id="UP001221757"/>
    </source>
</evidence>
<protein>
    <submittedName>
        <fullName evidence="1">Uncharacterized protein</fullName>
    </submittedName>
</protein>
<dbReference type="AlphaFoldDB" id="A0AAD7D7M0"/>
<keyword evidence="2" id="KW-1185">Reference proteome</keyword>
<comment type="caution">
    <text evidence="1">The sequence shown here is derived from an EMBL/GenBank/DDBJ whole genome shotgun (WGS) entry which is preliminary data.</text>
</comment>